<organism evidence="3 4">
    <name type="scientific">Argiope bruennichi</name>
    <name type="common">Wasp spider</name>
    <name type="synonym">Aranea bruennichi</name>
    <dbReference type="NCBI Taxonomy" id="94029"/>
    <lineage>
        <taxon>Eukaryota</taxon>
        <taxon>Metazoa</taxon>
        <taxon>Ecdysozoa</taxon>
        <taxon>Arthropoda</taxon>
        <taxon>Chelicerata</taxon>
        <taxon>Arachnida</taxon>
        <taxon>Araneae</taxon>
        <taxon>Araneomorphae</taxon>
        <taxon>Entelegynae</taxon>
        <taxon>Araneoidea</taxon>
        <taxon>Araneidae</taxon>
        <taxon>Argiope</taxon>
    </lineage>
</organism>
<feature type="compositionally biased region" description="Low complexity" evidence="1">
    <location>
        <begin position="1943"/>
        <end position="1956"/>
    </location>
</feature>
<feature type="compositionally biased region" description="Basic residues" evidence="1">
    <location>
        <begin position="158"/>
        <end position="169"/>
    </location>
</feature>
<dbReference type="EMBL" id="JABXBU010002231">
    <property type="protein sequence ID" value="KAF8763194.1"/>
    <property type="molecule type" value="Genomic_DNA"/>
</dbReference>
<protein>
    <submittedName>
        <fullName evidence="3">General transcription factor 3C polypeptide 6 like protein</fullName>
    </submittedName>
</protein>
<dbReference type="PANTHER" id="PTHR21860:SF2">
    <property type="entry name" value="GENERAL TRANSCRIPTION FACTOR 3C POLYPEPTIDE 6"/>
    <property type="match status" value="1"/>
</dbReference>
<feature type="region of interest" description="Disordered" evidence="1">
    <location>
        <begin position="1110"/>
        <end position="1138"/>
    </location>
</feature>
<dbReference type="Gene3D" id="2.60.40.4370">
    <property type="match status" value="1"/>
</dbReference>
<evidence type="ECO:0000313" key="4">
    <source>
        <dbReference type="Proteomes" id="UP000807504"/>
    </source>
</evidence>
<dbReference type="InterPro" id="IPR042771">
    <property type="entry name" value="GTF3C6-like"/>
</dbReference>
<dbReference type="GO" id="GO:0000127">
    <property type="term" value="C:transcription factor TFIIIC complex"/>
    <property type="evidence" value="ECO:0007669"/>
    <property type="project" value="TreeGrafter"/>
</dbReference>
<reference evidence="3" key="2">
    <citation type="submission" date="2020-06" db="EMBL/GenBank/DDBJ databases">
        <authorList>
            <person name="Sheffer M."/>
        </authorList>
    </citation>
    <scope>NUCLEOTIDE SEQUENCE</scope>
</reference>
<dbReference type="GO" id="GO:0006383">
    <property type="term" value="P:transcription by RNA polymerase III"/>
    <property type="evidence" value="ECO:0007669"/>
    <property type="project" value="InterPro"/>
</dbReference>
<sequence>MENSDSEYETEETVVLVELNGIIDTDLLLQPQPLTKILGIDTDEPLLQIGNCLFKGEYEDTLGTVVVYEPVDGSNKDGPESVESDFKFLCKTDTKLTMKRCFPQEKSMDNLKSAEVASPVAIQNDKPKKSVTASKMKNGSKKNIISKKKKLTKPMPKKFVRSKKNKKNNKINSVQNSEKSEIPEQIIENMTESIVNSKNDEMNLFENQNTEKSEQFIENMTELTADKSPGKIDAIPLEALNLKNLEEKVDQSKFVPFGNIELQTRNKQTEDPKRRRKRYCDEMNDITKSSGQNIEASATGRKLMKIENNEVQAVDKEIVTFDKDNAESNNASSIRNNAILSGTKDFESEADRGDEQMFEEESVIEALVSTVINNEYKMQEKSTTACASEMDEEEMTEKSISKTLESTMANDARKTASVSYMDGEKRSLIKEEAFFVPAKLGDTIINNENEIQDKSTFANLSEVHKEPVMEEEEIIETVGNIVEANEKEIHKKSIFASASEMDKVEPVIDESITKVMETIVVNIENENQQKHVSILEVHDDKKFIVGEENTKVLNSTINNHVNVTHGESSHLNILDDGMSDSLAEEIEEASLVLKHGDVKDNTNCSSSSDMEHTKNENISEPASICASSDDEVLHSVTEILEKIDDNNASSSCQENSENILLEKIVVVEGNVDDAELITASDNLVGLNSIEKDDICVVSQSVNNEGDTIRKLDEFEGRYKPVNSAGELTIDTVDNLNPVSASDMIAVSITGQTSALSSRKHSSCEVTQSTNSEGEYLENKDLVSDYEVFSESLQDDNLEKNVSIEVDNEFQTADIKYSEALFKSDSIASEISQSCQESKFPKERSEVEFEIDGTICSQSTDQSIVLPEAQTEGYLCVSSCDTDDKTEFKENIEEDIHYNSGEDAEPSNCEESETNVICEVSQSDESENNISVLAESSESEAKILSNECEGSFSNTRENLNNTMINQYTSEITGSFQKAFNVPSTSSIHEVTQFSNIKNVKHSDMTTEENILEECDKNEITHAPVELSDDKLKYECVSSVDGPTVSETLLEIEINSDEKDKNSEVSQSFRLVENQQFNETCNTSHSKDVRKLGIEDIDVEFKYPSEVSQSVEFESSSLYNQQSDINEYDRTKSSSNNSVEYQSEICESSDDASNIESNSHVEDDQPVKNSMCEVSQSFRSEEVVLTTRHITDSEMESSNECEVYASYVEPEAETNKLNTNEKNICESSDDVNKFESEIVIDEFNEREKNICESSDDINETESEIIIDQISNREKNICESSDDINETESEIIIDQNSNGERNMCESSDDINEIESEIIIDTISDRGKNICESSDDVNETESEIIVDQLSEKEKNICESSDDISKKFGSVQQHTSIHLEEDISDEACHSSKFDENVLSANETKSFTSEENFTNCETSVGRSNIKNSTICESSEDTTSKELNNKELDINACTSSDKSEMDSSDAVGNLHDSKSFDSVVTVGEMENNQISQSSNVACDFMDTSVNGAENSMISQSGNSVNISIYKTLNESENCQISQSGGYLESVSVTETDNEISQSEGVTDCSNVVTLNETENNQISQSGCIINSLNNVIVEEIENDQISQSENTIGHLSDMFVIEVGNNQISQSSNNENASSEIILNEVENSQISQSGTVASCSADISITETENSLISQSGNVPIYSSDVSRNENENSQISQSGNAKEFLYDISINESDNNQISQSSSSSNLSSNMISREMGNNQISQSGNLTDNVSETENNQISQISQSSNSSGSQNMLSSNENENNQISQSECNDNIYQMNQTLPFDSSFQAEVVSISSSSDIVSSNYIDVTNSSFHVSNSAISSNSEVSPSLTNVRPHIWDRNSLITSVTTSEMRTSVLSSEQANEMECQVAQTSAHLAVSSCSIVSEENRENVTSLDQEMSSSNNINEIVESSLSLIHEEEEIIKVIPKDDSPMSVSESVVEEMPSTSQNLVRTDEDRIQKRETNPKNTNLRREDFQASVSGNSHLQKQYKFDNNLLQTSFLPCVSSQSDIGSNSSSARPSFLEVMASSASDFRNSLLSDNSFGKDKSHNSSVPESSGSNIGSCGEFSESFIREADGLVRNRSNDDVSHAPENLSVLADNSDPAYSEVSRSSGVKRKYSDSGEFGYSHYQVSQSSDVVNSLSSTSRTHALIPDNSHSSQQDFVQSSSNILRTSVLVSNDSMSVIDQVSSADENTSFISRNSENADILESSIGVDAAVPSCSQNTFSLANSNQLIESSSDQPTFIEDTSDFKSENTESEVSSTPSETQYTGFKILTDGKRQLSVIQGNIIILPGTSHVIDESDVDISTVEVTCPDSDYIPVRSDLNSETVLILDSSNEAEILNHSSVASPLTVQLTSFDQTALSIDASQARIASGTSGSPISVVEVVNYEENSEVSESLMANQNDISQSSLCDNNVSCSVSEFPTSHSVINTNYSFPDISQEAESKSSDECISSYHGTCDNILPVPNLQSSADREFYSHVGEFDDSVQSSLDETHMAINEQIKAISSPPNSSDSASCEEQRSLSINPFVTFSSQSHVFSTNYGATCSKITLGSNNSHEIALERDNLTESHQVITTTSNSDIIISSFDPELSNMPQSPQISGNICSPDQYIELSEQIVPAVQIAGADFVESSNDQLDDSQSLEDSTSQDDILNTDSES</sequence>
<dbReference type="PANTHER" id="PTHR21860">
    <property type="entry name" value="TRANSCRIPTION INITIATION FACTOR IIIC TFIIIC , POLYPEPTIDE 6-RELATED"/>
    <property type="match status" value="1"/>
</dbReference>
<evidence type="ECO:0000259" key="2">
    <source>
        <dbReference type="Pfam" id="PF10419"/>
    </source>
</evidence>
<feature type="domain" description="Transcription factor TFIIIC triple barrel" evidence="2">
    <location>
        <begin position="9"/>
        <end position="102"/>
    </location>
</feature>
<reference evidence="3" key="1">
    <citation type="journal article" date="2020" name="bioRxiv">
        <title>Chromosome-level reference genome of the European wasp spider Argiope bruennichi: a resource for studies on range expansion and evolutionary adaptation.</title>
        <authorList>
            <person name="Sheffer M.M."/>
            <person name="Hoppe A."/>
            <person name="Krehenwinkel H."/>
            <person name="Uhl G."/>
            <person name="Kuss A.W."/>
            <person name="Jensen L."/>
            <person name="Jensen C."/>
            <person name="Gillespie R.G."/>
            <person name="Hoff K.J."/>
            <person name="Prost S."/>
        </authorList>
    </citation>
    <scope>NUCLEOTIDE SEQUENCE</scope>
</reference>
<feature type="region of interest" description="Disordered" evidence="1">
    <location>
        <begin position="2053"/>
        <end position="2072"/>
    </location>
</feature>
<accession>A0A8T0E1M1</accession>
<dbReference type="Pfam" id="PF10419">
    <property type="entry name" value="TFIIIC_sub6"/>
    <property type="match status" value="1"/>
</dbReference>
<feature type="region of interest" description="Disordered" evidence="1">
    <location>
        <begin position="1938"/>
        <end position="1992"/>
    </location>
</feature>
<feature type="compositionally biased region" description="Polar residues" evidence="1">
    <location>
        <begin position="1730"/>
        <end position="1746"/>
    </location>
</feature>
<feature type="compositionally biased region" description="Low complexity" evidence="1">
    <location>
        <begin position="1747"/>
        <end position="1776"/>
    </location>
</feature>
<feature type="region of interest" description="Disordered" evidence="1">
    <location>
        <begin position="158"/>
        <end position="182"/>
    </location>
</feature>
<feature type="compositionally biased region" description="Basic and acidic residues" evidence="1">
    <location>
        <begin position="1963"/>
        <end position="1986"/>
    </location>
</feature>
<feature type="region of interest" description="Disordered" evidence="1">
    <location>
        <begin position="2639"/>
        <end position="2666"/>
    </location>
</feature>
<name>A0A8T0E1M1_ARGBR</name>
<feature type="region of interest" description="Disordered" evidence="1">
    <location>
        <begin position="1730"/>
        <end position="1776"/>
    </location>
</feature>
<comment type="caution">
    <text evidence="3">The sequence shown here is derived from an EMBL/GenBank/DDBJ whole genome shotgun (WGS) entry which is preliminary data.</text>
</comment>
<evidence type="ECO:0000313" key="3">
    <source>
        <dbReference type="EMBL" id="KAF8763194.1"/>
    </source>
</evidence>
<keyword evidence="4" id="KW-1185">Reference proteome</keyword>
<feature type="compositionally biased region" description="Polar residues" evidence="1">
    <location>
        <begin position="2060"/>
        <end position="2072"/>
    </location>
</feature>
<dbReference type="Proteomes" id="UP000807504">
    <property type="component" value="Unassembled WGS sequence"/>
</dbReference>
<gene>
    <name evidence="3" type="ORF">HNY73_021399</name>
</gene>
<dbReference type="InterPro" id="IPR019481">
    <property type="entry name" value="TFIIIC_triple_barrel"/>
</dbReference>
<proteinExistence type="predicted"/>
<evidence type="ECO:0000256" key="1">
    <source>
        <dbReference type="SAM" id="MobiDB-lite"/>
    </source>
</evidence>